<accession>A0A0U2UH15</accession>
<keyword evidence="2" id="KW-1185">Reference proteome</keyword>
<protein>
    <submittedName>
        <fullName evidence="1">Uncharacterized protein</fullName>
    </submittedName>
</protein>
<reference evidence="2" key="1">
    <citation type="submission" date="2015-12" db="EMBL/GenBank/DDBJ databases">
        <title>Complete genome sequences of two moderately thermophilic Paenibacillus species.</title>
        <authorList>
            <person name="Butler R.III."/>
            <person name="Wang J."/>
            <person name="Stark B.C."/>
            <person name="Pombert J.-F."/>
        </authorList>
    </citation>
    <scope>NUCLEOTIDE SEQUENCE [LARGE SCALE GENOMIC DNA]</scope>
    <source>
        <strain evidence="2">32O-Y</strain>
    </source>
</reference>
<sequence>MGWSCFSFSPFCMSISAHRGEAPFLCLENWNDSVRFSIEGKEIGGLEIEGYIEDQKLAYDLYFNQAYIDEQTMMNIAKSLKLNH</sequence>
<reference evidence="1 2" key="2">
    <citation type="journal article" date="2016" name="Genome Announc.">
        <title>Complete Genome Sequences of Two Interactive Moderate Thermophiles, Paenibacillus napthalenovorans 32O-Y and Paenibacillus sp. 32O-W.</title>
        <authorList>
            <person name="Butler R.R.III."/>
            <person name="Wang J."/>
            <person name="Stark B.C."/>
            <person name="Pombert J.F."/>
        </authorList>
    </citation>
    <scope>NUCLEOTIDE SEQUENCE [LARGE SCALE GENOMIC DNA]</scope>
    <source>
        <strain evidence="1 2">32O-Y</strain>
    </source>
</reference>
<dbReference type="Proteomes" id="UP000061660">
    <property type="component" value="Chromosome"/>
</dbReference>
<dbReference type="AlphaFoldDB" id="A0A0U2UH15"/>
<dbReference type="STRING" id="162209.IJ22_08030"/>
<evidence type="ECO:0000313" key="2">
    <source>
        <dbReference type="Proteomes" id="UP000061660"/>
    </source>
</evidence>
<dbReference type="KEGG" id="pnp:IJ22_08030"/>
<name>A0A0U2UH15_9BACL</name>
<proteinExistence type="predicted"/>
<evidence type="ECO:0000313" key="1">
    <source>
        <dbReference type="EMBL" id="ALS21185.1"/>
    </source>
</evidence>
<dbReference type="PATRIC" id="fig|162209.4.peg.858"/>
<dbReference type="EMBL" id="CP013652">
    <property type="protein sequence ID" value="ALS21185.1"/>
    <property type="molecule type" value="Genomic_DNA"/>
</dbReference>
<organism evidence="1 2">
    <name type="scientific">Paenibacillus naphthalenovorans</name>
    <dbReference type="NCBI Taxonomy" id="162209"/>
    <lineage>
        <taxon>Bacteria</taxon>
        <taxon>Bacillati</taxon>
        <taxon>Bacillota</taxon>
        <taxon>Bacilli</taxon>
        <taxon>Bacillales</taxon>
        <taxon>Paenibacillaceae</taxon>
        <taxon>Paenibacillus</taxon>
    </lineage>
</organism>
<gene>
    <name evidence="1" type="ORF">IJ22_08030</name>
</gene>